<feature type="compositionally biased region" description="Polar residues" evidence="1">
    <location>
        <begin position="820"/>
        <end position="832"/>
    </location>
</feature>
<feature type="compositionally biased region" description="Low complexity" evidence="1">
    <location>
        <begin position="474"/>
        <end position="494"/>
    </location>
</feature>
<organism evidence="3 4">
    <name type="scientific">Salmo salar</name>
    <name type="common">Atlantic salmon</name>
    <dbReference type="NCBI Taxonomy" id="8030"/>
    <lineage>
        <taxon>Eukaryota</taxon>
        <taxon>Metazoa</taxon>
        <taxon>Chordata</taxon>
        <taxon>Craniata</taxon>
        <taxon>Vertebrata</taxon>
        <taxon>Euteleostomi</taxon>
        <taxon>Actinopterygii</taxon>
        <taxon>Neopterygii</taxon>
        <taxon>Teleostei</taxon>
        <taxon>Protacanthopterygii</taxon>
        <taxon>Salmoniformes</taxon>
        <taxon>Salmonidae</taxon>
        <taxon>Salmoninae</taxon>
        <taxon>Salmo</taxon>
    </lineage>
</organism>
<feature type="compositionally biased region" description="Polar residues" evidence="1">
    <location>
        <begin position="669"/>
        <end position="685"/>
    </location>
</feature>
<dbReference type="InterPro" id="IPR039895">
    <property type="entry name" value="COBL-like"/>
</dbReference>
<protein>
    <submittedName>
        <fullName evidence="4">Protein cordon-bleu isoform X1</fullName>
    </submittedName>
</protein>
<dbReference type="PANTHER" id="PTHR47008">
    <property type="entry name" value="PROTEIN CORDON-BLEU"/>
    <property type="match status" value="1"/>
</dbReference>
<dbReference type="InterPro" id="IPR003124">
    <property type="entry name" value="WH2_dom"/>
</dbReference>
<dbReference type="GeneID" id="106605414"/>
<feature type="compositionally biased region" description="Low complexity" evidence="1">
    <location>
        <begin position="686"/>
        <end position="696"/>
    </location>
</feature>
<accession>A0ABM3ETW1</accession>
<evidence type="ECO:0000313" key="3">
    <source>
        <dbReference type="Proteomes" id="UP001652741"/>
    </source>
</evidence>
<feature type="compositionally biased region" description="Polar residues" evidence="1">
    <location>
        <begin position="1031"/>
        <end position="1046"/>
    </location>
</feature>
<dbReference type="Gene3D" id="3.10.20.90">
    <property type="entry name" value="Phosphatidylinositol 3-kinase Catalytic Subunit, Chain A, domain 1"/>
    <property type="match status" value="1"/>
</dbReference>
<proteinExistence type="predicted"/>
<name>A0ABM3ETW1_SALSA</name>
<feature type="region of interest" description="Disordered" evidence="1">
    <location>
        <begin position="1"/>
        <end position="33"/>
    </location>
</feature>
<dbReference type="Pfam" id="PF09469">
    <property type="entry name" value="Cobl"/>
    <property type="match status" value="1"/>
</dbReference>
<feature type="region of interest" description="Disordered" evidence="1">
    <location>
        <begin position="370"/>
        <end position="735"/>
    </location>
</feature>
<reference evidence="4" key="1">
    <citation type="submission" date="2025-08" db="UniProtKB">
        <authorList>
            <consortium name="RefSeq"/>
        </authorList>
    </citation>
    <scope>IDENTIFICATION</scope>
</reference>
<dbReference type="Proteomes" id="UP001652741">
    <property type="component" value="Chromosome ssa05"/>
</dbReference>
<dbReference type="PROSITE" id="PS51082">
    <property type="entry name" value="WH2"/>
    <property type="match status" value="1"/>
</dbReference>
<feature type="compositionally biased region" description="Pro residues" evidence="1">
    <location>
        <begin position="589"/>
        <end position="602"/>
    </location>
</feature>
<feature type="region of interest" description="Disordered" evidence="1">
    <location>
        <begin position="966"/>
        <end position="986"/>
    </location>
</feature>
<feature type="compositionally biased region" description="Polar residues" evidence="1">
    <location>
        <begin position="1250"/>
        <end position="1292"/>
    </location>
</feature>
<feature type="compositionally biased region" description="Pro residues" evidence="1">
    <location>
        <begin position="409"/>
        <end position="420"/>
    </location>
</feature>
<dbReference type="InterPro" id="IPR019025">
    <property type="entry name" value="Cordon-bleu_ubiquitin_domain"/>
</dbReference>
<dbReference type="PANTHER" id="PTHR47008:SF1">
    <property type="entry name" value="PROTEIN CORDON-BLEU"/>
    <property type="match status" value="1"/>
</dbReference>
<feature type="compositionally biased region" description="Pro residues" evidence="1">
    <location>
        <begin position="1478"/>
        <end position="1506"/>
    </location>
</feature>
<feature type="region of interest" description="Disordered" evidence="1">
    <location>
        <begin position="1247"/>
        <end position="1369"/>
    </location>
</feature>
<feature type="compositionally biased region" description="Basic and acidic residues" evidence="1">
    <location>
        <begin position="884"/>
        <end position="911"/>
    </location>
</feature>
<feature type="compositionally biased region" description="Basic and acidic residues" evidence="1">
    <location>
        <begin position="725"/>
        <end position="735"/>
    </location>
</feature>
<feature type="region of interest" description="Disordered" evidence="1">
    <location>
        <begin position="1473"/>
        <end position="1522"/>
    </location>
</feature>
<gene>
    <name evidence="4" type="primary">LOC106605414</name>
</gene>
<feature type="region of interest" description="Disordered" evidence="1">
    <location>
        <begin position="820"/>
        <end position="943"/>
    </location>
</feature>
<keyword evidence="3" id="KW-1185">Reference proteome</keyword>
<feature type="region of interest" description="Disordered" evidence="1">
    <location>
        <begin position="1031"/>
        <end position="1093"/>
    </location>
</feature>
<dbReference type="CDD" id="cd21800">
    <property type="entry name" value="WH2_Wb_Cobl"/>
    <property type="match status" value="1"/>
</dbReference>
<dbReference type="Pfam" id="PF02205">
    <property type="entry name" value="WH2"/>
    <property type="match status" value="1"/>
</dbReference>
<feature type="domain" description="WH2" evidence="2">
    <location>
        <begin position="1525"/>
        <end position="1545"/>
    </location>
</feature>
<evidence type="ECO:0000259" key="2">
    <source>
        <dbReference type="PROSITE" id="PS51082"/>
    </source>
</evidence>
<feature type="region of interest" description="Disordered" evidence="1">
    <location>
        <begin position="1181"/>
        <end position="1235"/>
    </location>
</feature>
<sequence>MQKMDFGEVNTATKPPIGKGMKSRAPPPPLAPEPAPRRIFRNAVPDGGGSAQGSMGSMVMDTKENMRTSVDLHITLPQGYQTSSTMDGSKALMDLLVDLCSRYHLNPAYHTLELLSSEGLSLAFKPNSLLGSLDVVAISIREKVLQDKVVRKPPPKVPEKTVRLVVNYHRSQKAVVRVSPLVPLESLVPAICEKCDFDPAHVLLLKDNVSNHELELDKCLSELGIRELYVQDQTLVRRPKMASAPALNYSEYFRSNTSSVGGAENKGLLGFFKFNRRKSKTEEQSPTMDMDGLDNNIIQSTEKHYNGLSTVSIVPCVEARPSTLGQSQSVMNISRMSPRIEIKKRRAPPAPAPTPCQGCYTLEAYQVAPDSESTLRKRKAPAPPPTPATSVTPAPCTPAPRTSVQMAPSPSPAPSSPTPSLPAEEDSGSELSNGSVYSSSSSSSGVAAGTSVADTSMADSDSASSRADVSKPGPDSTPSSSAAMADSSRDSAPSKVDTGPRSKTMVNVAAYSAHTSKVEKVDSAPSSNADKAKPTPYSSRSTTPEETRGESALGLKLDETENNRHSAMGAERPVPLKPLRTPVREPPQLVIPPPPQYPPSDPDSPNASPESHMEEAPQSWLHSRRLTVAGPQTPDTEAEETLSMGSSGSGSFQDQGYAASEGMAEDSGLVSSPSASNTTHPTSPDGSLSLGSSGSSHPMIHPLTKDCSSDSDEGCATWGSRHRHSSDISHNDKAGKTKDIYEEDLELTTQLHQTLADLDADLADISHIDAVSMQEHPYVMSTESNDIPVSVVDMEVPVTAIDEVLEDYETPNMTDHQATLMSSSQRTGNKDLNLSHHHSSVGGIQNKNNNACMSDGSSKVSSAQPQPTQRLKSPGKKLANGTMGKDHTAAVSKTKVEVQRRESADGAERKASPVNSSFAVPESHSKSPEEEFPTYRGHAASQAQTKITCSPVSRFGMKTFTIVPPKPAVATRPQKPAEAPATLTTGAIRIDDQGNMVKVAIARNKFGGSSESGINKDDSVSPLLGNAKAFWSSSDKQDTSAPSVPTSRGPVPFTKTQSPESEVHKCTHRVVASEPPAAKATPKASEPVAKMAPKETCKDVVEVTKDISQEAEGKAPVPVSETPVQQKTMKLNPGILQDQKRNLSFLKPSRRTSSQYVASAIAKYAVKPTMAKADNIQEVPAELSGLVRKPPGSYGYQKEGRSFHVNPQRSSGTSTNVPVKKESSSGSGSYHAGAKCYPDYLSAEKRVVSGESTQGVDRSGYGSSSTLRVAGGSSKSLDSDTVANNTKQHGPNNPSPRQQTQMTPPPPAPQSPTKQVPAVSKPSQGPPPAQSRSETVGPKGHPALAKKPEPPRAAAAAASNDLPGPQQVSLFGPVKKFKPVIMKSVQMDTSLHTTLMSAIQCGDGKEMLRKVSDSSASSTLKKSSFVEEENERCALLAAIRGQSNSAGLRKTISQAAEELDKFRKTEEENRTLCDAFPAMPPPPPFVPPPPPPPSMLPPPPTPPSTQPKPTMGGEPLGAGGNPALARDAMLEAIRSGSAAERLKKVNAPTKTVQVNGRLGTIQAASSLSQGQ</sequence>
<feature type="compositionally biased region" description="Low complexity" evidence="1">
    <location>
        <begin position="429"/>
        <end position="467"/>
    </location>
</feature>
<evidence type="ECO:0000313" key="4">
    <source>
        <dbReference type="RefSeq" id="XP_045574495.1"/>
    </source>
</evidence>
<dbReference type="SMART" id="SM00246">
    <property type="entry name" value="WH2"/>
    <property type="match status" value="3"/>
</dbReference>
<feature type="compositionally biased region" description="Polar residues" evidence="1">
    <location>
        <begin position="1205"/>
        <end position="1217"/>
    </location>
</feature>
<dbReference type="RefSeq" id="XP_045574495.1">
    <property type="nucleotide sequence ID" value="XM_045718539.1"/>
</dbReference>
<evidence type="ECO:0000256" key="1">
    <source>
        <dbReference type="SAM" id="MobiDB-lite"/>
    </source>
</evidence>
<feature type="compositionally biased region" description="Polar residues" evidence="1">
    <location>
        <begin position="842"/>
        <end position="871"/>
    </location>
</feature>